<dbReference type="Proteomes" id="UP000053676">
    <property type="component" value="Unassembled WGS sequence"/>
</dbReference>
<organism evidence="1 2">
    <name type="scientific">Necator americanus</name>
    <name type="common">Human hookworm</name>
    <dbReference type="NCBI Taxonomy" id="51031"/>
    <lineage>
        <taxon>Eukaryota</taxon>
        <taxon>Metazoa</taxon>
        <taxon>Ecdysozoa</taxon>
        <taxon>Nematoda</taxon>
        <taxon>Chromadorea</taxon>
        <taxon>Rhabditida</taxon>
        <taxon>Rhabditina</taxon>
        <taxon>Rhabditomorpha</taxon>
        <taxon>Strongyloidea</taxon>
        <taxon>Ancylostomatidae</taxon>
        <taxon>Bunostominae</taxon>
        <taxon>Necator</taxon>
    </lineage>
</organism>
<dbReference type="GeneID" id="25354202"/>
<reference evidence="2" key="1">
    <citation type="journal article" date="2014" name="Nat. Genet.">
        <title>Genome of the human hookworm Necator americanus.</title>
        <authorList>
            <person name="Tang Y.T."/>
            <person name="Gao X."/>
            <person name="Rosa B.A."/>
            <person name="Abubucker S."/>
            <person name="Hallsworth-Pepin K."/>
            <person name="Martin J."/>
            <person name="Tyagi R."/>
            <person name="Heizer E."/>
            <person name="Zhang X."/>
            <person name="Bhonagiri-Palsikar V."/>
            <person name="Minx P."/>
            <person name="Warren W.C."/>
            <person name="Wang Q."/>
            <person name="Zhan B."/>
            <person name="Hotez P.J."/>
            <person name="Sternberg P.W."/>
            <person name="Dougall A."/>
            <person name="Gaze S.T."/>
            <person name="Mulvenna J."/>
            <person name="Sotillo J."/>
            <person name="Ranganathan S."/>
            <person name="Rabelo E.M."/>
            <person name="Wilson R.K."/>
            <person name="Felgner P.L."/>
            <person name="Bethony J."/>
            <person name="Hawdon J.M."/>
            <person name="Gasser R.B."/>
            <person name="Loukas A."/>
            <person name="Mitreva M."/>
        </authorList>
    </citation>
    <scope>NUCLEOTIDE SEQUENCE [LARGE SCALE GENOMIC DNA]</scope>
</reference>
<accession>W2SS69</accession>
<dbReference type="CTD" id="25354202"/>
<protein>
    <recommendedName>
        <fullName evidence="3">C6 domain-containing protein</fullName>
    </recommendedName>
</protein>
<dbReference type="OrthoDB" id="5836468at2759"/>
<proteinExistence type="predicted"/>
<dbReference type="OMA" id="TTPCCAM"/>
<dbReference type="KEGG" id="nai:NECAME_14175"/>
<evidence type="ECO:0000313" key="2">
    <source>
        <dbReference type="Proteomes" id="UP000053676"/>
    </source>
</evidence>
<dbReference type="AlphaFoldDB" id="W2SS69"/>
<keyword evidence="2" id="KW-1185">Reference proteome</keyword>
<evidence type="ECO:0008006" key="3">
    <source>
        <dbReference type="Google" id="ProtNLM"/>
    </source>
</evidence>
<dbReference type="EMBL" id="KI667774">
    <property type="protein sequence ID" value="ETN71552.1"/>
    <property type="molecule type" value="Genomic_DNA"/>
</dbReference>
<gene>
    <name evidence="1" type="ORF">NECAME_14175</name>
</gene>
<dbReference type="STRING" id="51031.W2SS69"/>
<evidence type="ECO:0000313" key="1">
    <source>
        <dbReference type="EMBL" id="ETN71552.1"/>
    </source>
</evidence>
<name>W2SS69_NECAM</name>
<sequence>MLRTKAKRQCITSTDVAVNAFLFSTETPACCPMLSQTALPRRAPSTTTFQQCSILRRVSSNCPSDGFVFCDAAPETNPTTMQIEFFNSTGNVVRTVQKSGTTLTVRVFCKNGIWWTTTATNTTTNAPINSVSCSQSGSAGTDYGYVIGTAVE</sequence>